<comment type="caution">
    <text evidence="2">The sequence shown here is derived from an EMBL/GenBank/DDBJ whole genome shotgun (WGS) entry which is preliminary data.</text>
</comment>
<feature type="region of interest" description="Disordered" evidence="1">
    <location>
        <begin position="19"/>
        <end position="40"/>
    </location>
</feature>
<dbReference type="GO" id="GO:0005634">
    <property type="term" value="C:nucleus"/>
    <property type="evidence" value="ECO:0007669"/>
    <property type="project" value="TreeGrafter"/>
</dbReference>
<evidence type="ECO:0000313" key="2">
    <source>
        <dbReference type="EMBL" id="CAE7519481.1"/>
    </source>
</evidence>
<dbReference type="SUPFAM" id="SSF82199">
    <property type="entry name" value="SET domain"/>
    <property type="match status" value="1"/>
</dbReference>
<protein>
    <recommendedName>
        <fullName evidence="4">SET domain-containing protein</fullName>
    </recommendedName>
</protein>
<evidence type="ECO:0000313" key="3">
    <source>
        <dbReference type="Proteomes" id="UP000604046"/>
    </source>
</evidence>
<evidence type="ECO:0008006" key="4">
    <source>
        <dbReference type="Google" id="ProtNLM"/>
    </source>
</evidence>
<dbReference type="PANTHER" id="PTHR12197:SF251">
    <property type="entry name" value="EG:BACR7C10.4 PROTEIN"/>
    <property type="match status" value="1"/>
</dbReference>
<dbReference type="EMBL" id="CAJNDS010002543">
    <property type="protein sequence ID" value="CAE7519481.1"/>
    <property type="molecule type" value="Genomic_DNA"/>
</dbReference>
<proteinExistence type="predicted"/>
<dbReference type="InterPro" id="IPR050869">
    <property type="entry name" value="H3K4_H4K5_MeTrfase"/>
</dbReference>
<organism evidence="2 3">
    <name type="scientific">Symbiodinium natans</name>
    <dbReference type="NCBI Taxonomy" id="878477"/>
    <lineage>
        <taxon>Eukaryota</taxon>
        <taxon>Sar</taxon>
        <taxon>Alveolata</taxon>
        <taxon>Dinophyceae</taxon>
        <taxon>Suessiales</taxon>
        <taxon>Symbiodiniaceae</taxon>
        <taxon>Symbiodinium</taxon>
    </lineage>
</organism>
<accession>A0A812T507</accession>
<sequence>MAQRYSEFVPSTFAPPTALLEAPEDLGGQSPSRPSAPRDDLLQQWISPGATLYVNPICSQMDQMLLKCEEIESVLALLVTHRGVFFVHNLVTAIQVLASLAEDTKDPMEVNRLLRDPRYDVLLRDLFHFVPKLDFLAMTNVACSLQQLDHKCVAVLSHSPVQLHAIAGTGALCLLKSRAALRGRRTLQRDCLGKQPLAIVAADTAESEAGRGRRLLAAEDLPSGTEILAEDPVIQVSGEMGMDAVARELLDLDPVMQESLLELCQSSPLPADELASIEDISGDDDRLLALLRVFLINSLLVVLKVSKTGHLRLVTLRPVECKDEILVSYLPEGALLRPQSVRRRLLERWGFDCGCGRCQTPDDVRILVSTGQARVGWRTSWAQTAPVVAVHIRSREPGEDNDDWPTDETPPQDLLASLTKCIEQAVQLEFGDVKGWDVYLAATTQKAHKVAADHLKSSPNLRRILSLPKIEHNRRTGAGSVDAMAEALLISRADIFIRFVATLAPRDSAIGPDLSGDTWEMGP</sequence>
<keyword evidence="3" id="KW-1185">Reference proteome</keyword>
<gene>
    <name evidence="2" type="ORF">SNAT2548_LOCUS29073</name>
</gene>
<dbReference type="OrthoDB" id="411182at2759"/>
<dbReference type="AlphaFoldDB" id="A0A812T507"/>
<dbReference type="PANTHER" id="PTHR12197">
    <property type="entry name" value="HISTONE-LYSINE N-METHYLTRANSFERASE SMYD"/>
    <property type="match status" value="1"/>
</dbReference>
<name>A0A812T507_9DINO</name>
<dbReference type="Proteomes" id="UP000604046">
    <property type="component" value="Unassembled WGS sequence"/>
</dbReference>
<dbReference type="InterPro" id="IPR046341">
    <property type="entry name" value="SET_dom_sf"/>
</dbReference>
<dbReference type="Gene3D" id="2.170.270.10">
    <property type="entry name" value="SET domain"/>
    <property type="match status" value="1"/>
</dbReference>
<evidence type="ECO:0000256" key="1">
    <source>
        <dbReference type="SAM" id="MobiDB-lite"/>
    </source>
</evidence>
<dbReference type="CDD" id="cd20071">
    <property type="entry name" value="SET_SMYD"/>
    <property type="match status" value="1"/>
</dbReference>
<reference evidence="2" key="1">
    <citation type="submission" date="2021-02" db="EMBL/GenBank/DDBJ databases">
        <authorList>
            <person name="Dougan E. K."/>
            <person name="Rhodes N."/>
            <person name="Thang M."/>
            <person name="Chan C."/>
        </authorList>
    </citation>
    <scope>NUCLEOTIDE SEQUENCE</scope>
</reference>